<feature type="compositionally biased region" description="Polar residues" evidence="3">
    <location>
        <begin position="945"/>
        <end position="957"/>
    </location>
</feature>
<evidence type="ECO:0000259" key="4">
    <source>
        <dbReference type="PROSITE" id="PS50109"/>
    </source>
</evidence>
<dbReference type="Pfam" id="PF00512">
    <property type="entry name" value="HisKA"/>
    <property type="match status" value="1"/>
</dbReference>
<dbReference type="PRINTS" id="PR00344">
    <property type="entry name" value="BCTRLSENSOR"/>
</dbReference>
<evidence type="ECO:0000259" key="6">
    <source>
        <dbReference type="PROSITE" id="PS50112"/>
    </source>
</evidence>
<dbReference type="SUPFAM" id="SSF52172">
    <property type="entry name" value="CheY-like"/>
    <property type="match status" value="1"/>
</dbReference>
<feature type="region of interest" description="Disordered" evidence="3">
    <location>
        <begin position="59"/>
        <end position="83"/>
    </location>
</feature>
<evidence type="ECO:0000256" key="3">
    <source>
        <dbReference type="SAM" id="MobiDB-lite"/>
    </source>
</evidence>
<feature type="compositionally biased region" description="Basic and acidic residues" evidence="3">
    <location>
        <begin position="59"/>
        <end position="68"/>
    </location>
</feature>
<dbReference type="InterPro" id="IPR000014">
    <property type="entry name" value="PAS"/>
</dbReference>
<dbReference type="NCBIfam" id="TIGR00229">
    <property type="entry name" value="sensory_box"/>
    <property type="match status" value="1"/>
</dbReference>
<proteinExistence type="predicted"/>
<evidence type="ECO:0000256" key="2">
    <source>
        <dbReference type="PROSITE-ProRule" id="PRU00169"/>
    </source>
</evidence>
<dbReference type="PROSITE" id="PS50112">
    <property type="entry name" value="PAS"/>
    <property type="match status" value="1"/>
</dbReference>
<dbReference type="SMART" id="SM00388">
    <property type="entry name" value="HisKA"/>
    <property type="match status" value="1"/>
</dbReference>
<dbReference type="Proteomes" id="UP001274830">
    <property type="component" value="Unassembled WGS sequence"/>
</dbReference>
<evidence type="ECO:0000313" key="7">
    <source>
        <dbReference type="EMBL" id="KAK3678082.1"/>
    </source>
</evidence>
<comment type="caution">
    <text evidence="7">The sequence shown here is derived from an EMBL/GenBank/DDBJ whole genome shotgun (WGS) entry which is preliminary data.</text>
</comment>
<organism evidence="7 8">
    <name type="scientific">Recurvomyces mirabilis</name>
    <dbReference type="NCBI Taxonomy" id="574656"/>
    <lineage>
        <taxon>Eukaryota</taxon>
        <taxon>Fungi</taxon>
        <taxon>Dikarya</taxon>
        <taxon>Ascomycota</taxon>
        <taxon>Pezizomycotina</taxon>
        <taxon>Dothideomycetes</taxon>
        <taxon>Dothideomycetidae</taxon>
        <taxon>Mycosphaerellales</taxon>
        <taxon>Teratosphaeriaceae</taxon>
        <taxon>Recurvomyces</taxon>
    </lineage>
</organism>
<dbReference type="InterPro" id="IPR036890">
    <property type="entry name" value="HATPase_C_sf"/>
</dbReference>
<dbReference type="InterPro" id="IPR001789">
    <property type="entry name" value="Sig_transdc_resp-reg_receiver"/>
</dbReference>
<dbReference type="SUPFAM" id="SSF55874">
    <property type="entry name" value="ATPase domain of HSP90 chaperone/DNA topoisomerase II/histidine kinase"/>
    <property type="match status" value="1"/>
</dbReference>
<reference evidence="7" key="1">
    <citation type="submission" date="2023-07" db="EMBL/GenBank/DDBJ databases">
        <title>Black Yeasts Isolated from many extreme environments.</title>
        <authorList>
            <person name="Coleine C."/>
            <person name="Stajich J.E."/>
            <person name="Selbmann L."/>
        </authorList>
    </citation>
    <scope>NUCLEOTIDE SEQUENCE</scope>
    <source>
        <strain evidence="7">CCFEE 5485</strain>
    </source>
</reference>
<dbReference type="InterPro" id="IPR004358">
    <property type="entry name" value="Sig_transdc_His_kin-like_C"/>
</dbReference>
<evidence type="ECO:0000313" key="8">
    <source>
        <dbReference type="Proteomes" id="UP001274830"/>
    </source>
</evidence>
<dbReference type="Gene3D" id="3.30.565.10">
    <property type="entry name" value="Histidine kinase-like ATPase, C-terminal domain"/>
    <property type="match status" value="1"/>
</dbReference>
<dbReference type="AlphaFoldDB" id="A0AAE0WUI6"/>
<dbReference type="PROSITE" id="PS50109">
    <property type="entry name" value="HIS_KIN"/>
    <property type="match status" value="1"/>
</dbReference>
<dbReference type="InterPro" id="IPR035965">
    <property type="entry name" value="PAS-like_dom_sf"/>
</dbReference>
<dbReference type="PANTHER" id="PTHR43719:SF30">
    <property type="entry name" value="TWO-COMPONENT SYSTEM RESPONSE REGULATOR"/>
    <property type="match status" value="1"/>
</dbReference>
<accession>A0AAE0WUI6</accession>
<keyword evidence="8" id="KW-1185">Reference proteome</keyword>
<evidence type="ECO:0000256" key="1">
    <source>
        <dbReference type="ARBA" id="ARBA00022553"/>
    </source>
</evidence>
<dbReference type="InterPro" id="IPR036097">
    <property type="entry name" value="HisK_dim/P_sf"/>
</dbReference>
<dbReference type="Gene3D" id="3.40.50.2300">
    <property type="match status" value="1"/>
</dbReference>
<keyword evidence="1 2" id="KW-0597">Phosphoprotein</keyword>
<feature type="modified residue" description="4-aspartylphosphate" evidence="2">
    <location>
        <position position="1070"/>
    </location>
</feature>
<feature type="domain" description="Histidine kinase" evidence="4">
    <location>
        <begin position="654"/>
        <end position="925"/>
    </location>
</feature>
<dbReference type="CDD" id="cd00082">
    <property type="entry name" value="HisKA"/>
    <property type="match status" value="1"/>
</dbReference>
<dbReference type="SUPFAM" id="SSF47384">
    <property type="entry name" value="Homodimeric domain of signal transducing histidine kinase"/>
    <property type="match status" value="1"/>
</dbReference>
<evidence type="ECO:0000259" key="5">
    <source>
        <dbReference type="PROSITE" id="PS50110"/>
    </source>
</evidence>
<dbReference type="EMBL" id="JAUTXT010000005">
    <property type="protein sequence ID" value="KAK3678082.1"/>
    <property type="molecule type" value="Genomic_DNA"/>
</dbReference>
<dbReference type="GO" id="GO:0000155">
    <property type="term" value="F:phosphorelay sensor kinase activity"/>
    <property type="evidence" value="ECO:0007669"/>
    <property type="project" value="InterPro"/>
</dbReference>
<dbReference type="InterPro" id="IPR005467">
    <property type="entry name" value="His_kinase_dom"/>
</dbReference>
<dbReference type="Pfam" id="PF02518">
    <property type="entry name" value="HATPase_c"/>
    <property type="match status" value="1"/>
</dbReference>
<sequence length="1150" mass="127568">MADLLRLPSGLRALAAHLEHDDRPSAIAGADCGVVSGNAPFRALEASQPSVADIVKQWTERQKREEQQRQQQPRDGSADWLEGHTGRKWKETRVLDGYSTLVCIDQGGGVGCEGGTTSPVQSRLYIPGVPSRMQFVNEFDWTSTDLGPVESWNVVLRTSLTYLMHNPNPRLMIWGPTQVLLYNEASLPILDGKHPQSFGQRASDPLADIWHEIGPKINTAMTGQPTLLTETMVLLQRNEHKEESYWDISFLPILGQDGHPLGLFCELLETTPKVRGERRHRSILHLNDCLAAAQTLDELWPALFTGLKYATDDVPSAMFYSATDAVEEQESNSYPVKCVLHDTIGLDGKNPHILQAFGLEEGQSANTDLIDPCLTTWRTKQRVMLSSQESSIPSAFADPELDSDGRKTMQRVIVAPVRSPVDDRIFGFFLMALNPYCPLDQEYILWTNLLTDMLTKTATLIVLPEEQRRAQRISDELTESLQRQLRLTTLEAEKDVAKFRRIAESAPTGMILLGGDGAPLHVNDKYLEMIGDTREHYMTLVDGAHPFLDHVHPDDLDACQNVFRRVFELKEPVTMEYRCSTPAKIFDQSSGQTTTGERWFLASAFPELDSNGVVVALFAWLMDISHQKLSNRLVAQRLEEALEQKRQTENFIDMTSHEMRNPLSAILQSADAVITMLQASGTPVMGEELVLKQDVAEEIIDAAQTIILCAQHQKRIVDDILTLSKLDASLLVLSPDKIQPPQLIKRVLKMYESELQRADIQAKLCIEPSYGQLRVDWIILDSSRLLQVIINLVTNAIKFTQYSEVRKLQISLGASLQRPSGEHHGVDFIPMRAGQSSQDSAGWGGDEALYLQMAVADTGSGLSADEMKLLFQRFSQASPKTYKQYGGSGLGLFISRELVELQGGQIGVSSAPGETTFTFFVKARRWMPGPSDQVTVLPSITSRLPSELDNSTASARSISPARPPNTYVLQRQPKWAETSRATALDPRAGNKAPHQNGQSTPAETSAANAKDQLHILIVEDNMVNQRVMSQQLRRAGCFVRLANHGGECLDILEGTTYCSGTQTLSLILLDLEMPTMDGLACIGHIRDWQANGKINEHVPVIAVTANARSEQIAEAISAGMDEVVTKPFTIPELMPQMHNLSARIGRQKPG</sequence>
<dbReference type="Pfam" id="PF00072">
    <property type="entry name" value="Response_reg"/>
    <property type="match status" value="1"/>
</dbReference>
<dbReference type="SUPFAM" id="SSF55785">
    <property type="entry name" value="PYP-like sensor domain (PAS domain)"/>
    <property type="match status" value="1"/>
</dbReference>
<feature type="compositionally biased region" description="Polar residues" evidence="3">
    <location>
        <begin position="993"/>
        <end position="1006"/>
    </location>
</feature>
<dbReference type="InterPro" id="IPR050956">
    <property type="entry name" value="2C_system_His_kinase"/>
</dbReference>
<dbReference type="Gene3D" id="3.30.450.20">
    <property type="entry name" value="PAS domain"/>
    <property type="match status" value="2"/>
</dbReference>
<dbReference type="PROSITE" id="PS50110">
    <property type="entry name" value="RESPONSE_REGULATORY"/>
    <property type="match status" value="1"/>
</dbReference>
<dbReference type="CDD" id="cd00130">
    <property type="entry name" value="PAS"/>
    <property type="match status" value="1"/>
</dbReference>
<dbReference type="InterPro" id="IPR003594">
    <property type="entry name" value="HATPase_dom"/>
</dbReference>
<gene>
    <name evidence="7" type="ORF">LTR78_002177</name>
</gene>
<dbReference type="CDD" id="cd17546">
    <property type="entry name" value="REC_hyHK_CKI1_RcsC-like"/>
    <property type="match status" value="1"/>
</dbReference>
<dbReference type="SMART" id="SM00387">
    <property type="entry name" value="HATPase_c"/>
    <property type="match status" value="1"/>
</dbReference>
<dbReference type="PANTHER" id="PTHR43719">
    <property type="entry name" value="TWO-COMPONENT HISTIDINE KINASE"/>
    <property type="match status" value="1"/>
</dbReference>
<dbReference type="SMART" id="SM00091">
    <property type="entry name" value="PAS"/>
    <property type="match status" value="1"/>
</dbReference>
<dbReference type="InterPro" id="IPR003661">
    <property type="entry name" value="HisK_dim/P_dom"/>
</dbReference>
<dbReference type="Gene3D" id="1.10.287.130">
    <property type="match status" value="1"/>
</dbReference>
<protein>
    <submittedName>
        <fullName evidence="7">Uncharacterized protein</fullName>
    </submittedName>
</protein>
<dbReference type="SMART" id="SM00448">
    <property type="entry name" value="REC"/>
    <property type="match status" value="1"/>
</dbReference>
<name>A0AAE0WUI6_9PEZI</name>
<dbReference type="Pfam" id="PF13188">
    <property type="entry name" value="PAS_8"/>
    <property type="match status" value="1"/>
</dbReference>
<feature type="region of interest" description="Disordered" evidence="3">
    <location>
        <begin position="945"/>
        <end position="1006"/>
    </location>
</feature>
<dbReference type="InterPro" id="IPR011006">
    <property type="entry name" value="CheY-like_superfamily"/>
</dbReference>
<feature type="domain" description="Response regulatory" evidence="5">
    <location>
        <begin position="1014"/>
        <end position="1141"/>
    </location>
</feature>
<feature type="domain" description="PAS" evidence="6">
    <location>
        <begin position="495"/>
        <end position="570"/>
    </location>
</feature>